<dbReference type="RefSeq" id="WP_353648797.1">
    <property type="nucleotide sequence ID" value="NZ_CP159218.1"/>
</dbReference>
<proteinExistence type="predicted"/>
<sequence>MNWVTGAGAAVVGGGGGDGGGVDAGTGVWLLGAGTGREGGMLDEGASEDVRDGVLGFRADADDGADDVADGAAEDGAAEDGAAGDGAAVVVPACTVIDAGPTADAVTPAEVAVSGRLSAARVRLTP</sequence>
<protein>
    <submittedName>
        <fullName evidence="2">Uncharacterized protein</fullName>
    </submittedName>
</protein>
<dbReference type="EMBL" id="CP159218">
    <property type="protein sequence ID" value="XCG63182.1"/>
    <property type="molecule type" value="Genomic_DNA"/>
</dbReference>
<feature type="region of interest" description="Disordered" evidence="1">
    <location>
        <begin position="61"/>
        <end position="83"/>
    </location>
</feature>
<reference evidence="2" key="1">
    <citation type="submission" date="2024-05" db="EMBL/GenBank/DDBJ databases">
        <authorList>
            <person name="Cai S.Y."/>
            <person name="Jin L.M."/>
            <person name="Li H.R."/>
        </authorList>
    </citation>
    <scope>NUCLEOTIDE SEQUENCE</scope>
    <source>
        <strain evidence="2">A5-74</strain>
    </source>
</reference>
<evidence type="ECO:0000313" key="2">
    <source>
        <dbReference type="EMBL" id="XCG63182.1"/>
    </source>
</evidence>
<organism evidence="2">
    <name type="scientific">Nakamurella sp. A5-74</name>
    <dbReference type="NCBI Taxonomy" id="3158264"/>
    <lineage>
        <taxon>Bacteria</taxon>
        <taxon>Bacillati</taxon>
        <taxon>Actinomycetota</taxon>
        <taxon>Actinomycetes</taxon>
        <taxon>Nakamurellales</taxon>
        <taxon>Nakamurellaceae</taxon>
        <taxon>Nakamurella</taxon>
    </lineage>
</organism>
<dbReference type="AlphaFoldDB" id="A0AAU8DLP5"/>
<gene>
    <name evidence="2" type="ORF">ABLG96_18555</name>
</gene>
<accession>A0AAU8DLP5</accession>
<name>A0AAU8DLP5_9ACTN</name>
<feature type="compositionally biased region" description="Acidic residues" evidence="1">
    <location>
        <begin position="62"/>
        <end position="78"/>
    </location>
</feature>
<evidence type="ECO:0000256" key="1">
    <source>
        <dbReference type="SAM" id="MobiDB-lite"/>
    </source>
</evidence>